<dbReference type="RefSeq" id="WP_106178078.1">
    <property type="nucleotide sequence ID" value="NZ_PVNH01000003.1"/>
</dbReference>
<keyword evidence="3" id="KW-1185">Reference proteome</keyword>
<evidence type="ECO:0000256" key="1">
    <source>
        <dbReference type="SAM" id="MobiDB-lite"/>
    </source>
</evidence>
<protein>
    <submittedName>
        <fullName evidence="2">Uncharacterized protein</fullName>
    </submittedName>
</protein>
<accession>A0A2T0LZ78</accession>
<dbReference type="EMBL" id="PVNH01000003">
    <property type="protein sequence ID" value="PRX49421.1"/>
    <property type="molecule type" value="Genomic_DNA"/>
</dbReference>
<dbReference type="Proteomes" id="UP000238362">
    <property type="component" value="Unassembled WGS sequence"/>
</dbReference>
<comment type="caution">
    <text evidence="2">The sequence shown here is derived from an EMBL/GenBank/DDBJ whole genome shotgun (WGS) entry which is preliminary data.</text>
</comment>
<evidence type="ECO:0000313" key="2">
    <source>
        <dbReference type="EMBL" id="PRX49421.1"/>
    </source>
</evidence>
<evidence type="ECO:0000313" key="3">
    <source>
        <dbReference type="Proteomes" id="UP000238362"/>
    </source>
</evidence>
<reference evidence="2 3" key="1">
    <citation type="submission" date="2018-03" db="EMBL/GenBank/DDBJ databases">
        <title>Genomic Encyclopedia of Type Strains, Phase III (KMG-III): the genomes of soil and plant-associated and newly described type strains.</title>
        <authorList>
            <person name="Whitman W."/>
        </authorList>
    </citation>
    <scope>NUCLEOTIDE SEQUENCE [LARGE SCALE GENOMIC DNA]</scope>
    <source>
        <strain evidence="2 3">CGMCC 4.7125</strain>
    </source>
</reference>
<gene>
    <name evidence="2" type="ORF">B0I33_103458</name>
</gene>
<dbReference type="OrthoDB" id="5197318at2"/>
<feature type="compositionally biased region" description="Basic and acidic residues" evidence="1">
    <location>
        <begin position="56"/>
        <end position="66"/>
    </location>
</feature>
<name>A0A2T0LZ78_9PSEU</name>
<feature type="region of interest" description="Disordered" evidence="1">
    <location>
        <begin position="52"/>
        <end position="79"/>
    </location>
</feature>
<organism evidence="2 3">
    <name type="scientific">Prauserella shujinwangii</name>
    <dbReference type="NCBI Taxonomy" id="1453103"/>
    <lineage>
        <taxon>Bacteria</taxon>
        <taxon>Bacillati</taxon>
        <taxon>Actinomycetota</taxon>
        <taxon>Actinomycetes</taxon>
        <taxon>Pseudonocardiales</taxon>
        <taxon>Pseudonocardiaceae</taxon>
        <taxon>Prauserella</taxon>
    </lineage>
</organism>
<proteinExistence type="predicted"/>
<sequence>MRVERFKDWLAEQLRERGVEVERYQVDDGITDLAVKGGSDDAELRLRIVRTSPAKGENHDAEEQVTTREPGTTIEITRR</sequence>
<dbReference type="AlphaFoldDB" id="A0A2T0LZ78"/>